<dbReference type="Proteomes" id="UP000707356">
    <property type="component" value="Unassembled WGS sequence"/>
</dbReference>
<feature type="transmembrane region" description="Helical" evidence="1">
    <location>
        <begin position="51"/>
        <end position="74"/>
    </location>
</feature>
<proteinExistence type="predicted"/>
<evidence type="ECO:0000313" key="4">
    <source>
        <dbReference type="Proteomes" id="UP000707356"/>
    </source>
</evidence>
<accession>A0A951P9K9</accession>
<sequence>MLNKALVGGLISLMLTGAASPASAAAVQMPQEISQMHGAPQPEFQRLQQPFWLKAAVTTAGIGLIGLELWWFLLSKPKAR</sequence>
<reference evidence="3" key="1">
    <citation type="submission" date="2021-05" db="EMBL/GenBank/DDBJ databases">
        <authorList>
            <person name="Pietrasiak N."/>
            <person name="Ward R."/>
            <person name="Stajich J.E."/>
            <person name="Kurbessoian T."/>
        </authorList>
    </citation>
    <scope>NUCLEOTIDE SEQUENCE</scope>
    <source>
        <strain evidence="3">GSE-TBD4-15B</strain>
    </source>
</reference>
<dbReference type="EMBL" id="JAHHHV010000038">
    <property type="protein sequence ID" value="MBW4465319.1"/>
    <property type="molecule type" value="Genomic_DNA"/>
</dbReference>
<comment type="caution">
    <text evidence="3">The sequence shown here is derived from an EMBL/GenBank/DDBJ whole genome shotgun (WGS) entry which is preliminary data.</text>
</comment>
<keyword evidence="1" id="KW-1133">Transmembrane helix</keyword>
<dbReference type="AlphaFoldDB" id="A0A951P9K9"/>
<evidence type="ECO:0000256" key="2">
    <source>
        <dbReference type="SAM" id="SignalP"/>
    </source>
</evidence>
<gene>
    <name evidence="3" type="ORF">KME07_07755</name>
</gene>
<keyword evidence="1" id="KW-0472">Membrane</keyword>
<name>A0A951P9K9_9CYAN</name>
<reference evidence="3" key="2">
    <citation type="journal article" date="2022" name="Microbiol. Resour. Announc.">
        <title>Metagenome Sequencing to Explore Phylogenomics of Terrestrial Cyanobacteria.</title>
        <authorList>
            <person name="Ward R.D."/>
            <person name="Stajich J.E."/>
            <person name="Johansen J.R."/>
            <person name="Huntemann M."/>
            <person name="Clum A."/>
            <person name="Foster B."/>
            <person name="Foster B."/>
            <person name="Roux S."/>
            <person name="Palaniappan K."/>
            <person name="Varghese N."/>
            <person name="Mukherjee S."/>
            <person name="Reddy T.B.K."/>
            <person name="Daum C."/>
            <person name="Copeland A."/>
            <person name="Chen I.A."/>
            <person name="Ivanova N.N."/>
            <person name="Kyrpides N.C."/>
            <person name="Shapiro N."/>
            <person name="Eloe-Fadrosh E.A."/>
            <person name="Pietrasiak N."/>
        </authorList>
    </citation>
    <scope>NUCLEOTIDE SEQUENCE</scope>
    <source>
        <strain evidence="3">GSE-TBD4-15B</strain>
    </source>
</reference>
<feature type="chain" id="PRO_5036761783" evidence="2">
    <location>
        <begin position="25"/>
        <end position="80"/>
    </location>
</feature>
<feature type="signal peptide" evidence="2">
    <location>
        <begin position="1"/>
        <end position="24"/>
    </location>
</feature>
<keyword evidence="2" id="KW-0732">Signal</keyword>
<keyword evidence="1" id="KW-0812">Transmembrane</keyword>
<organism evidence="3 4">
    <name type="scientific">Pegethrix bostrychoides GSE-TBD4-15B</name>
    <dbReference type="NCBI Taxonomy" id="2839662"/>
    <lineage>
        <taxon>Bacteria</taxon>
        <taxon>Bacillati</taxon>
        <taxon>Cyanobacteriota</taxon>
        <taxon>Cyanophyceae</taxon>
        <taxon>Oculatellales</taxon>
        <taxon>Oculatellaceae</taxon>
        <taxon>Pegethrix</taxon>
    </lineage>
</organism>
<evidence type="ECO:0000313" key="3">
    <source>
        <dbReference type="EMBL" id="MBW4465319.1"/>
    </source>
</evidence>
<evidence type="ECO:0000256" key="1">
    <source>
        <dbReference type="SAM" id="Phobius"/>
    </source>
</evidence>
<protein>
    <submittedName>
        <fullName evidence="3">Uncharacterized protein</fullName>
    </submittedName>
</protein>